<keyword evidence="5" id="KW-1185">Reference proteome</keyword>
<dbReference type="EC" id="3.1.4.58" evidence="2"/>
<keyword evidence="4" id="KW-0436">Ligase</keyword>
<dbReference type="InterPro" id="IPR004175">
    <property type="entry name" value="RNA_CPDase"/>
</dbReference>
<feature type="active site" description="Proton acceptor" evidence="2">
    <location>
        <position position="131"/>
    </location>
</feature>
<evidence type="ECO:0000313" key="4">
    <source>
        <dbReference type="EMBL" id="MBM7572821.1"/>
    </source>
</evidence>
<comment type="catalytic activity">
    <reaction evidence="2">
        <text>a 3'-end 2',3'-cyclophospho-ribonucleotide-RNA + H2O = a 3'-end 2'-phospho-ribonucleotide-RNA + H(+)</text>
        <dbReference type="Rhea" id="RHEA:11828"/>
        <dbReference type="Rhea" id="RHEA-COMP:10464"/>
        <dbReference type="Rhea" id="RHEA-COMP:17353"/>
        <dbReference type="ChEBI" id="CHEBI:15377"/>
        <dbReference type="ChEBI" id="CHEBI:15378"/>
        <dbReference type="ChEBI" id="CHEBI:83064"/>
        <dbReference type="ChEBI" id="CHEBI:173113"/>
        <dbReference type="EC" id="3.1.4.58"/>
    </reaction>
</comment>
<protein>
    <recommendedName>
        <fullName evidence="2">RNA 2',3'-cyclic phosphodiesterase</fullName>
        <shortName evidence="2">RNA 2',3'-CPDase</shortName>
        <ecNumber evidence="2">3.1.4.58</ecNumber>
    </recommendedName>
</protein>
<feature type="domain" description="Phosphoesterase HXTX" evidence="3">
    <location>
        <begin position="103"/>
        <end position="179"/>
    </location>
</feature>
<evidence type="ECO:0000259" key="3">
    <source>
        <dbReference type="Pfam" id="PF02834"/>
    </source>
</evidence>
<dbReference type="SUPFAM" id="SSF55144">
    <property type="entry name" value="LigT-like"/>
    <property type="match status" value="1"/>
</dbReference>
<accession>A0ABS2N3Z2</accession>
<dbReference type="InterPro" id="IPR014051">
    <property type="entry name" value="Phosphoesterase_HXTX"/>
</dbReference>
<comment type="similarity">
    <text evidence="2">Belongs to the 2H phosphoesterase superfamily. ThpR family.</text>
</comment>
<organism evidence="4 5">
    <name type="scientific">Aquibacillus albus</name>
    <dbReference type="NCBI Taxonomy" id="1168171"/>
    <lineage>
        <taxon>Bacteria</taxon>
        <taxon>Bacillati</taxon>
        <taxon>Bacillota</taxon>
        <taxon>Bacilli</taxon>
        <taxon>Bacillales</taxon>
        <taxon>Bacillaceae</taxon>
        <taxon>Aquibacillus</taxon>
    </lineage>
</organism>
<name>A0ABS2N3Z2_9BACI</name>
<feature type="short sequence motif" description="HXTX 1" evidence="2">
    <location>
        <begin position="46"/>
        <end position="49"/>
    </location>
</feature>
<dbReference type="Pfam" id="PF02834">
    <property type="entry name" value="LigT_PEase"/>
    <property type="match status" value="2"/>
</dbReference>
<evidence type="ECO:0000313" key="5">
    <source>
        <dbReference type="Proteomes" id="UP001296943"/>
    </source>
</evidence>
<dbReference type="RefSeq" id="WP_204501489.1">
    <property type="nucleotide sequence ID" value="NZ_JAFBDR010000022.1"/>
</dbReference>
<comment type="function">
    <text evidence="2">Hydrolyzes RNA 2',3'-cyclic phosphodiester to an RNA 2'-phosphomonoester.</text>
</comment>
<feature type="domain" description="Phosphoesterase HXTX" evidence="3">
    <location>
        <begin position="11"/>
        <end position="96"/>
    </location>
</feature>
<feature type="short sequence motif" description="HXTX 2" evidence="2">
    <location>
        <begin position="131"/>
        <end position="134"/>
    </location>
</feature>
<dbReference type="Proteomes" id="UP001296943">
    <property type="component" value="Unassembled WGS sequence"/>
</dbReference>
<proteinExistence type="inferred from homology"/>
<dbReference type="NCBIfam" id="TIGR02258">
    <property type="entry name" value="2_5_ligase"/>
    <property type="match status" value="1"/>
</dbReference>
<evidence type="ECO:0000256" key="1">
    <source>
        <dbReference type="ARBA" id="ARBA00022801"/>
    </source>
</evidence>
<feature type="active site" description="Proton donor" evidence="2">
    <location>
        <position position="46"/>
    </location>
</feature>
<dbReference type="Gene3D" id="3.90.1140.10">
    <property type="entry name" value="Cyclic phosphodiesterase"/>
    <property type="match status" value="1"/>
</dbReference>
<gene>
    <name evidence="4" type="ORF">JOC48_003352</name>
</gene>
<comment type="caution">
    <text evidence="4">The sequence shown here is derived from an EMBL/GenBank/DDBJ whole genome shotgun (WGS) entry which is preliminary data.</text>
</comment>
<sequence length="188" mass="21867">MTQHEHFFVAVPLSSSIKAMLADWQTKLQHSNSLNYKNWTHPDDLHITLKFLGAVDREKMIQLNEALDTLCNVPSFSITVGGVDTFGSPRQPRVLWAAIERSRELEHLYTFVESTCMKYGFKKENRPYRPHITLAKKWDGKQVQPETLGDIISSFRDRKESVVNHFVVYQIHPKKTPKYEIIKQVDLK</sequence>
<dbReference type="EMBL" id="JAFBDR010000022">
    <property type="protein sequence ID" value="MBM7572821.1"/>
    <property type="molecule type" value="Genomic_DNA"/>
</dbReference>
<reference evidence="4 5" key="1">
    <citation type="submission" date="2021-01" db="EMBL/GenBank/DDBJ databases">
        <title>Genomic Encyclopedia of Type Strains, Phase IV (KMG-IV): sequencing the most valuable type-strain genomes for metagenomic binning, comparative biology and taxonomic classification.</title>
        <authorList>
            <person name="Goeker M."/>
        </authorList>
    </citation>
    <scope>NUCLEOTIDE SEQUENCE [LARGE SCALE GENOMIC DNA]</scope>
    <source>
        <strain evidence="4 5">DSM 23711</strain>
    </source>
</reference>
<dbReference type="InterPro" id="IPR009097">
    <property type="entry name" value="Cyclic_Pdiesterase"/>
</dbReference>
<dbReference type="GO" id="GO:0016874">
    <property type="term" value="F:ligase activity"/>
    <property type="evidence" value="ECO:0007669"/>
    <property type="project" value="UniProtKB-KW"/>
</dbReference>
<dbReference type="PANTHER" id="PTHR35561">
    <property type="entry name" value="RNA 2',3'-CYCLIC PHOSPHODIESTERASE"/>
    <property type="match status" value="1"/>
</dbReference>
<dbReference type="PANTHER" id="PTHR35561:SF1">
    <property type="entry name" value="RNA 2',3'-CYCLIC PHOSPHODIESTERASE"/>
    <property type="match status" value="1"/>
</dbReference>
<evidence type="ECO:0000256" key="2">
    <source>
        <dbReference type="HAMAP-Rule" id="MF_01940"/>
    </source>
</evidence>
<keyword evidence="1 2" id="KW-0378">Hydrolase</keyword>
<dbReference type="HAMAP" id="MF_01940">
    <property type="entry name" value="RNA_CPDase"/>
    <property type="match status" value="1"/>
</dbReference>